<evidence type="ECO:0000313" key="2">
    <source>
        <dbReference type="Proteomes" id="UP000322873"/>
    </source>
</evidence>
<accession>A0A5M9JEU6</accession>
<organism evidence="1 2">
    <name type="scientific">Monilinia fructicola</name>
    <name type="common">Brown rot fungus</name>
    <name type="synonym">Ciboria fructicola</name>
    <dbReference type="NCBI Taxonomy" id="38448"/>
    <lineage>
        <taxon>Eukaryota</taxon>
        <taxon>Fungi</taxon>
        <taxon>Dikarya</taxon>
        <taxon>Ascomycota</taxon>
        <taxon>Pezizomycotina</taxon>
        <taxon>Leotiomycetes</taxon>
        <taxon>Helotiales</taxon>
        <taxon>Sclerotiniaceae</taxon>
        <taxon>Monilinia</taxon>
    </lineage>
</organism>
<gene>
    <name evidence="1" type="ORF">EYC84_008350</name>
</gene>
<keyword evidence="2" id="KW-1185">Reference proteome</keyword>
<dbReference type="AlphaFoldDB" id="A0A5M9JEU6"/>
<evidence type="ECO:0000313" key="1">
    <source>
        <dbReference type="EMBL" id="KAA8567904.1"/>
    </source>
</evidence>
<dbReference type="EMBL" id="VICG01000010">
    <property type="protein sequence ID" value="KAA8567904.1"/>
    <property type="molecule type" value="Genomic_DNA"/>
</dbReference>
<comment type="caution">
    <text evidence="1">The sequence shown here is derived from an EMBL/GenBank/DDBJ whole genome shotgun (WGS) entry which is preliminary data.</text>
</comment>
<proteinExistence type="predicted"/>
<protein>
    <submittedName>
        <fullName evidence="1">Uncharacterized protein</fullName>
    </submittedName>
</protein>
<sequence length="104" mass="11686">MERKKGNAYYIDVGKWPCFALVDILLPPFAVILPASVTPPTFTPLTHVPRPLTRNSSLQPANELINIQLLPQIQHPPSSASQLPQNYHALYSRPYSNTLPNNKR</sequence>
<dbReference type="Proteomes" id="UP000322873">
    <property type="component" value="Unassembled WGS sequence"/>
</dbReference>
<reference evidence="1 2" key="1">
    <citation type="submission" date="2019-06" db="EMBL/GenBank/DDBJ databases">
        <title>Genome Sequence of the Brown Rot Fungal Pathogen Monilinia fructicola.</title>
        <authorList>
            <person name="De Miccolis Angelini R.M."/>
            <person name="Landi L."/>
            <person name="Abate D."/>
            <person name="Pollastro S."/>
            <person name="Romanazzi G."/>
            <person name="Faretra F."/>
        </authorList>
    </citation>
    <scope>NUCLEOTIDE SEQUENCE [LARGE SCALE GENOMIC DNA]</scope>
    <source>
        <strain evidence="1 2">Mfrc123</strain>
    </source>
</reference>
<name>A0A5M9JEU6_MONFR</name>